<dbReference type="Gene3D" id="3.40.30.10">
    <property type="entry name" value="Glutaredoxin"/>
    <property type="match status" value="1"/>
</dbReference>
<reference evidence="2 3" key="1">
    <citation type="journal article" date="2018" name="BMC Genomics">
        <title>Genomic evidence for intraspecific hybridization in a clonal and extremely halotolerant yeast.</title>
        <authorList>
            <person name="Gostincar C."/>
            <person name="Stajich J.E."/>
            <person name="Zupancic J."/>
            <person name="Zalar P."/>
            <person name="Gunde-Cimerman N."/>
        </authorList>
    </citation>
    <scope>NUCLEOTIDE SEQUENCE [LARGE SCALE GENOMIC DNA]</scope>
    <source>
        <strain evidence="2 3">EXF-6654</strain>
    </source>
</reference>
<organism evidence="2 3">
    <name type="scientific">Hortaea werneckii</name>
    <name type="common">Black yeast</name>
    <name type="synonym">Cladosporium werneckii</name>
    <dbReference type="NCBI Taxonomy" id="91943"/>
    <lineage>
        <taxon>Eukaryota</taxon>
        <taxon>Fungi</taxon>
        <taxon>Dikarya</taxon>
        <taxon>Ascomycota</taxon>
        <taxon>Pezizomycotina</taxon>
        <taxon>Dothideomycetes</taxon>
        <taxon>Dothideomycetidae</taxon>
        <taxon>Mycosphaerellales</taxon>
        <taxon>Teratosphaeriaceae</taxon>
        <taxon>Hortaea</taxon>
    </lineage>
</organism>
<name>A0A3M6YVI2_HORWE</name>
<dbReference type="AlphaFoldDB" id="A0A3M6YVI2"/>
<dbReference type="EMBL" id="QWIK01000402">
    <property type="protein sequence ID" value="RMY06822.1"/>
    <property type="molecule type" value="Genomic_DNA"/>
</dbReference>
<dbReference type="InterPro" id="IPR008554">
    <property type="entry name" value="Glutaredoxin-like"/>
</dbReference>
<dbReference type="SUPFAM" id="SSF52833">
    <property type="entry name" value="Thioredoxin-like"/>
    <property type="match status" value="1"/>
</dbReference>
<proteinExistence type="inferred from homology"/>
<evidence type="ECO:0000256" key="1">
    <source>
        <dbReference type="RuleBase" id="RU363082"/>
    </source>
</evidence>
<evidence type="ECO:0000313" key="2">
    <source>
        <dbReference type="EMBL" id="RMY06822.1"/>
    </source>
</evidence>
<gene>
    <name evidence="2" type="ORF">D0868_05665</name>
</gene>
<keyword evidence="1" id="KW-0249">Electron transport</keyword>
<dbReference type="PANTHER" id="PTHR33558:SF1">
    <property type="entry name" value="GLUTAREDOXIN-LIKE PROTEIN C5ORF63 HOMOLOG"/>
    <property type="match status" value="1"/>
</dbReference>
<comment type="similarity">
    <text evidence="1">Belongs to the glutaredoxin family.</text>
</comment>
<dbReference type="InterPro" id="IPR052565">
    <property type="entry name" value="Glutaredoxin-like_YDR286C"/>
</dbReference>
<dbReference type="PANTHER" id="PTHR33558">
    <property type="entry name" value="GLUTAREDOXIN-LIKE PROTEIN C5ORF63 HOMOLOG"/>
    <property type="match status" value="1"/>
</dbReference>
<accession>A0A3M6YVI2</accession>
<protein>
    <recommendedName>
        <fullName evidence="1">Glutaredoxin-like protein</fullName>
    </recommendedName>
</protein>
<evidence type="ECO:0000313" key="3">
    <source>
        <dbReference type="Proteomes" id="UP000282582"/>
    </source>
</evidence>
<keyword evidence="1" id="KW-0813">Transport</keyword>
<dbReference type="Pfam" id="PF05768">
    <property type="entry name" value="Glrx-like"/>
    <property type="match status" value="1"/>
</dbReference>
<dbReference type="InterPro" id="IPR036249">
    <property type="entry name" value="Thioredoxin-like_sf"/>
</dbReference>
<comment type="caution">
    <text evidence="2">The sequence shown here is derived from an EMBL/GenBank/DDBJ whole genome shotgun (WGS) entry which is preliminary data.</text>
</comment>
<dbReference type="Proteomes" id="UP000282582">
    <property type="component" value="Unassembled WGS sequence"/>
</dbReference>
<sequence length="117" mass="13928">MRPTAVLLQHAVRLTFFTRPNCMLCTEAKDVLSKVWDRRHFEYDEVDVMQPAGKDWRNLYEFDTPVRRITKARQVHFDKTRDLEQTTGTTAKARKLMHRFTEAEVESAMDDVEQRHM</sequence>